<name>A0AAD7B9N5_9AGAR</name>
<protein>
    <recommendedName>
        <fullName evidence="5">Ser-Thr-rich glycosyl-phosphatidyl-inositol-anchored membrane family-domain-containing protein</fullName>
    </recommendedName>
</protein>
<dbReference type="AlphaFoldDB" id="A0AAD7B9N5"/>
<feature type="compositionally biased region" description="Polar residues" evidence="1">
    <location>
        <begin position="200"/>
        <end position="210"/>
    </location>
</feature>
<accession>A0AAD7B9N5</accession>
<dbReference type="Proteomes" id="UP001221142">
    <property type="component" value="Unassembled WGS sequence"/>
</dbReference>
<reference evidence="3" key="1">
    <citation type="submission" date="2023-03" db="EMBL/GenBank/DDBJ databases">
        <title>Massive genome expansion in bonnet fungi (Mycena s.s.) driven by repeated elements and novel gene families across ecological guilds.</title>
        <authorList>
            <consortium name="Lawrence Berkeley National Laboratory"/>
            <person name="Harder C.B."/>
            <person name="Miyauchi S."/>
            <person name="Viragh M."/>
            <person name="Kuo A."/>
            <person name="Thoen E."/>
            <person name="Andreopoulos B."/>
            <person name="Lu D."/>
            <person name="Skrede I."/>
            <person name="Drula E."/>
            <person name="Henrissat B."/>
            <person name="Morin E."/>
            <person name="Kohler A."/>
            <person name="Barry K."/>
            <person name="LaButti K."/>
            <person name="Morin E."/>
            <person name="Salamov A."/>
            <person name="Lipzen A."/>
            <person name="Mereny Z."/>
            <person name="Hegedus B."/>
            <person name="Baldrian P."/>
            <person name="Stursova M."/>
            <person name="Weitz H."/>
            <person name="Taylor A."/>
            <person name="Grigoriev I.V."/>
            <person name="Nagy L.G."/>
            <person name="Martin F."/>
            <person name="Kauserud H."/>
        </authorList>
    </citation>
    <scope>NUCLEOTIDE SEQUENCE</scope>
    <source>
        <strain evidence="3">9284</strain>
    </source>
</reference>
<evidence type="ECO:0008006" key="5">
    <source>
        <dbReference type="Google" id="ProtNLM"/>
    </source>
</evidence>
<evidence type="ECO:0000313" key="3">
    <source>
        <dbReference type="EMBL" id="KAJ7614378.1"/>
    </source>
</evidence>
<dbReference type="EMBL" id="JARKIF010000026">
    <property type="protein sequence ID" value="KAJ7614378.1"/>
    <property type="molecule type" value="Genomic_DNA"/>
</dbReference>
<feature type="compositionally biased region" description="Low complexity" evidence="1">
    <location>
        <begin position="211"/>
        <end position="225"/>
    </location>
</feature>
<keyword evidence="4" id="KW-1185">Reference proteome</keyword>
<feature type="region of interest" description="Disordered" evidence="1">
    <location>
        <begin position="124"/>
        <end position="225"/>
    </location>
</feature>
<gene>
    <name evidence="3" type="ORF">FB45DRAFT_253714</name>
</gene>
<keyword evidence="2" id="KW-0732">Signal</keyword>
<sequence length="225" mass="22513">MFGGIRPALLTLALAAPRVLSFVITGPTANSYPALSALTISWMTQSGDPSQFSLELVGDTSTISIATNVDASPSSFSFIVPNNTGDYTMAFVDTPGSNRVFTTREVQITAAGGSAAVVSLGSSDQSSTAGIRGGSTSTSAAPTTQLASTPASISGSSSAATSGSSTTASTTPSLTGQPSSRIPLPTSPGASASRYGYLKSNPTLMSFTEDSSVPQPSSASSSARF</sequence>
<evidence type="ECO:0000313" key="4">
    <source>
        <dbReference type="Proteomes" id="UP001221142"/>
    </source>
</evidence>
<feature type="compositionally biased region" description="Low complexity" evidence="1">
    <location>
        <begin position="135"/>
        <end position="173"/>
    </location>
</feature>
<organism evidence="3 4">
    <name type="scientific">Roridomyces roridus</name>
    <dbReference type="NCBI Taxonomy" id="1738132"/>
    <lineage>
        <taxon>Eukaryota</taxon>
        <taxon>Fungi</taxon>
        <taxon>Dikarya</taxon>
        <taxon>Basidiomycota</taxon>
        <taxon>Agaricomycotina</taxon>
        <taxon>Agaricomycetes</taxon>
        <taxon>Agaricomycetidae</taxon>
        <taxon>Agaricales</taxon>
        <taxon>Marasmiineae</taxon>
        <taxon>Mycenaceae</taxon>
        <taxon>Roridomyces</taxon>
    </lineage>
</organism>
<feature type="chain" id="PRO_5042202577" description="Ser-Thr-rich glycosyl-phosphatidyl-inositol-anchored membrane family-domain-containing protein" evidence="2">
    <location>
        <begin position="22"/>
        <end position="225"/>
    </location>
</feature>
<evidence type="ECO:0000256" key="1">
    <source>
        <dbReference type="SAM" id="MobiDB-lite"/>
    </source>
</evidence>
<feature type="signal peptide" evidence="2">
    <location>
        <begin position="1"/>
        <end position="21"/>
    </location>
</feature>
<proteinExistence type="predicted"/>
<evidence type="ECO:0000256" key="2">
    <source>
        <dbReference type="SAM" id="SignalP"/>
    </source>
</evidence>
<comment type="caution">
    <text evidence="3">The sequence shown here is derived from an EMBL/GenBank/DDBJ whole genome shotgun (WGS) entry which is preliminary data.</text>
</comment>